<keyword evidence="3" id="KW-0175">Coiled coil</keyword>
<dbReference type="PROSITE" id="PS50297">
    <property type="entry name" value="ANK_REP_REGION"/>
    <property type="match status" value="1"/>
</dbReference>
<feature type="repeat" description="ANK" evidence="2">
    <location>
        <begin position="132"/>
        <end position="164"/>
    </location>
</feature>
<evidence type="ECO:0000259" key="5">
    <source>
        <dbReference type="PROSITE" id="PS50222"/>
    </source>
</evidence>
<protein>
    <submittedName>
        <fullName evidence="7">EF-hand domain-containing protein</fullName>
    </submittedName>
</protein>
<proteinExistence type="predicted"/>
<keyword evidence="8" id="KW-1185">Reference proteome</keyword>
<dbReference type="InterPro" id="IPR029063">
    <property type="entry name" value="SAM-dependent_MTases_sf"/>
</dbReference>
<dbReference type="SUPFAM" id="SSF47473">
    <property type="entry name" value="EF-hand"/>
    <property type="match status" value="1"/>
</dbReference>
<feature type="compositionally biased region" description="Basic and acidic residues" evidence="4">
    <location>
        <begin position="327"/>
        <end position="348"/>
    </location>
</feature>
<feature type="region of interest" description="Disordered" evidence="4">
    <location>
        <begin position="1426"/>
        <end position="1514"/>
    </location>
</feature>
<keyword evidence="2" id="KW-0040">ANK repeat</keyword>
<reference evidence="7 8" key="2">
    <citation type="submission" date="2024-05" db="EMBL/GenBank/DDBJ databases">
        <authorList>
            <person name="Chen Y."/>
            <person name="Shah S."/>
            <person name="Dougan E. K."/>
            <person name="Thang M."/>
            <person name="Chan C."/>
        </authorList>
    </citation>
    <scope>NUCLEOTIDE SEQUENCE [LARGE SCALE GENOMIC DNA]</scope>
</reference>
<evidence type="ECO:0000256" key="2">
    <source>
        <dbReference type="PROSITE-ProRule" id="PRU00023"/>
    </source>
</evidence>
<feature type="domain" description="EF-hand" evidence="5">
    <location>
        <begin position="571"/>
        <end position="606"/>
    </location>
</feature>
<dbReference type="EMBL" id="CAMXCT010006645">
    <property type="protein sequence ID" value="CAI4017610.1"/>
    <property type="molecule type" value="Genomic_DNA"/>
</dbReference>
<feature type="repeat" description="ANK" evidence="2">
    <location>
        <begin position="65"/>
        <end position="97"/>
    </location>
</feature>
<dbReference type="PROSITE" id="PS50088">
    <property type="entry name" value="ANK_REPEAT"/>
    <property type="match status" value="2"/>
</dbReference>
<evidence type="ECO:0000256" key="3">
    <source>
        <dbReference type="SAM" id="Coils"/>
    </source>
</evidence>
<dbReference type="GO" id="GO:0005509">
    <property type="term" value="F:calcium ion binding"/>
    <property type="evidence" value="ECO:0007669"/>
    <property type="project" value="InterPro"/>
</dbReference>
<keyword evidence="1" id="KW-0106">Calcium</keyword>
<dbReference type="InterPro" id="IPR036770">
    <property type="entry name" value="Ankyrin_rpt-contain_sf"/>
</dbReference>
<dbReference type="Gene3D" id="3.40.50.150">
    <property type="entry name" value="Vaccinia Virus protein VP39"/>
    <property type="match status" value="1"/>
</dbReference>
<dbReference type="Gene3D" id="1.25.40.20">
    <property type="entry name" value="Ankyrin repeat-containing domain"/>
    <property type="match status" value="1"/>
</dbReference>
<dbReference type="Pfam" id="PF12796">
    <property type="entry name" value="Ank_2"/>
    <property type="match status" value="1"/>
</dbReference>
<evidence type="ECO:0000256" key="1">
    <source>
        <dbReference type="ARBA" id="ARBA00022837"/>
    </source>
</evidence>
<sequence>MWRRALVPLLSRRARGAFGALGPTTAAAVVPSRPGLIELIKSSNREADAEAVLREIEDVNDLDQFGSTPLILAAQRDWAQVVKELLQRDVDPNHQNLFGSTALICAAANGYLSTMEELLLDERVDLEVSTRLGQTALFKAVLFGHMNTTERLLQAGAQAQVTNKMGQKIMDVAKEDHKDVLLKLFGQHRIVVCIVRGNFTANGQNHGRPTYRKDQQVNGLDVMLYYWDERDGPNFCGWWFGPKVGGDQVWAYHNSRSAMTPPTRGWKVPYDGPVDETFSIGPVGAAPQVPQVPQVPGFPAATPGSRQEQQAQMRLQHEQQRALQQQRIKEQEELKAKQQEMAARREEQARLVAERKQKEQVPPGESTSIIRMACQKIHIAKEETIQQLEQELYQTMQLHLPNCGFMMPKIREEMKELQRQECEQVLLQTKKRLEDMARQKAIDEERKVDDFNIKVAAAEEAAKMLTEKAEALTTIDTILQMSEKEIEQQNQVIQEAHKEANDRIKICHDYLQEYYMHMRVPDSPGQPPATVNVSLQKISERLTATTTDKDAILVKCSNCRKMADKKKEAQKVMEGINAKFKSYDSNKDGFLDKKEIIAYSKKEFKFPLAEKDVTKILKALELGTKGVPQSDFQKLKVRIGCLREKVLDDARRKKREARELELEGYKDEFKAKLTKLDESTESVEAEVKKVEDSMGEVKVRSSTLPLVADSARIVDEGDGRARSRCQLAPGIQLEINRRLTAWDATAQGILQAPAASLPTVVQRDLEKFNLVNCTTALHRYAKAVHGHGLSALRPSKNEPQLKRLLSRTAEVLQKAKGKVPAQNLANALWAMERLQLSASEDAVMAVAWQAREALQWFLWSFTGQNLANVAWAVAKMLSGRDAQKLLGYPTQTKQSFFDPFLAALEQRAADLNAQELSMAAWSVAGFGGDDAKAMLRVLQALGEAAQYRLKELSAQQLATFSWAFAKAGRTQAAESILKDIARAAAPKVTRGDFNVQDLSNIAWAFGRLQLPAPELLKALALILPHHFSPRSKRSKRSQGAVPGGGFSPQQLALLGWSLARMGGKDELKLLVEAVLPRLSELSPRDVTDVVWALGHAGVRHDEFLQKAGSYASSHQADFGTQEMLRFLGAFRRAGGEGQLLAEMASKQQQLHYDFPALQLEVKLNAEMPGQQHHRRRRVRASALRESEELGGDPQRADGGTTGVALWEASFVLAEWLSRHGDTLGLAASRAFQELTKDSPKTAKRWRWAKKRGVELGAGLGLPAIVAARLGSEVVATDGDACVMKLLRRNVKDNGGANLRAEALLWGAEDPLGKLGLSSPVDFLLAADVVYASAKEALNKQLLETMLKLTHPDSVVILSNVRRFHESHKGEGRFLAEADKLFWRCSVQQTELHVDFQRSGVGSCVIHLLRRRSARCERSVLSERPQMDQVQITAGTKKVSRSKKKSAVKRAAVPPVSGMALKKKKRCSSKKPTARATTHRSSAQDGDNTISAQKEKKIEGRQENQRSNEAQKATTEKSDAWAAALLKGAEEAVAKLKAKVTELRHGVQEDLKIWCLGESKFMDFKIQGFERRMAGLGRRQTQLEMGVKAKETREVDTCEKKVLAGSLEEMFKAVSKGDEEKVEKDAFLSFLTTCEKEEGAETFGPSELSTYFDSLDSEKEGFISKEHTLMLIRTLKKVIKETTLTDGPDVSSAAIVAKLEVGDVVELLSEPSEQGEMVRATCRSMRDGSEGWVTLKGNQGSTHLTDGGLLWRVQKETVLTEAFEETDAKVGPWGPGVADRKLRPGELIEVREWMRKDEPGALEQSGVMRMKCRAKMDGKVGWVTVVGNTGIVYLAVH</sequence>
<evidence type="ECO:0000313" key="8">
    <source>
        <dbReference type="Proteomes" id="UP001152797"/>
    </source>
</evidence>
<dbReference type="EMBL" id="CAMXCT030006645">
    <property type="protein sequence ID" value="CAL4804922.1"/>
    <property type="molecule type" value="Genomic_DNA"/>
</dbReference>
<comment type="caution">
    <text evidence="6">The sequence shown here is derived from an EMBL/GenBank/DDBJ whole genome shotgun (WGS) entry which is preliminary data.</text>
</comment>
<evidence type="ECO:0000313" key="6">
    <source>
        <dbReference type="EMBL" id="CAI4017610.1"/>
    </source>
</evidence>
<dbReference type="PANTHER" id="PTHR14614:SF123">
    <property type="entry name" value="OS04G0645500 PROTEIN"/>
    <property type="match status" value="1"/>
</dbReference>
<feature type="compositionally biased region" description="Polar residues" evidence="4">
    <location>
        <begin position="1474"/>
        <end position="1491"/>
    </location>
</feature>
<organism evidence="6">
    <name type="scientific">Cladocopium goreaui</name>
    <dbReference type="NCBI Taxonomy" id="2562237"/>
    <lineage>
        <taxon>Eukaryota</taxon>
        <taxon>Sar</taxon>
        <taxon>Alveolata</taxon>
        <taxon>Dinophyceae</taxon>
        <taxon>Suessiales</taxon>
        <taxon>Symbiodiniaceae</taxon>
        <taxon>Cladocopium</taxon>
    </lineage>
</organism>
<dbReference type="InterPro" id="IPR018247">
    <property type="entry name" value="EF_Hand_1_Ca_BS"/>
</dbReference>
<feature type="region of interest" description="Disordered" evidence="4">
    <location>
        <begin position="1168"/>
        <end position="1198"/>
    </location>
</feature>
<feature type="compositionally biased region" description="Basic residues" evidence="4">
    <location>
        <begin position="1437"/>
        <end position="1447"/>
    </location>
</feature>
<dbReference type="PROSITE" id="PS00018">
    <property type="entry name" value="EF_HAND_1"/>
    <property type="match status" value="1"/>
</dbReference>
<dbReference type="SUPFAM" id="SSF48403">
    <property type="entry name" value="Ankyrin repeat"/>
    <property type="match status" value="1"/>
</dbReference>
<reference evidence="6" key="1">
    <citation type="submission" date="2022-10" db="EMBL/GenBank/DDBJ databases">
        <authorList>
            <person name="Chen Y."/>
            <person name="Dougan E. K."/>
            <person name="Chan C."/>
            <person name="Rhodes N."/>
            <person name="Thang M."/>
        </authorList>
    </citation>
    <scope>NUCLEOTIDE SEQUENCE</scope>
</reference>
<dbReference type="InterPro" id="IPR002110">
    <property type="entry name" value="Ankyrin_rpt"/>
</dbReference>
<dbReference type="PANTHER" id="PTHR14614">
    <property type="entry name" value="HEPATOCELLULAR CARCINOMA-ASSOCIATED ANTIGEN"/>
    <property type="match status" value="1"/>
</dbReference>
<gene>
    <name evidence="6" type="ORF">C1SCF055_LOCUS42241</name>
</gene>
<feature type="region of interest" description="Disordered" evidence="4">
    <location>
        <begin position="297"/>
        <end position="348"/>
    </location>
</feature>
<accession>A0A9P1GMK3</accession>
<feature type="coiled-coil region" evidence="3">
    <location>
        <begin position="643"/>
        <end position="693"/>
    </location>
</feature>
<dbReference type="OrthoDB" id="446417at2759"/>
<dbReference type="PROSITE" id="PS50222">
    <property type="entry name" value="EF_HAND_2"/>
    <property type="match status" value="1"/>
</dbReference>
<evidence type="ECO:0000256" key="4">
    <source>
        <dbReference type="SAM" id="MobiDB-lite"/>
    </source>
</evidence>
<dbReference type="Proteomes" id="UP001152797">
    <property type="component" value="Unassembled WGS sequence"/>
</dbReference>
<dbReference type="Pfam" id="PF10294">
    <property type="entry name" value="Methyltransf_16"/>
    <property type="match status" value="1"/>
</dbReference>
<dbReference type="EMBL" id="CAMXCT020006645">
    <property type="protein sequence ID" value="CAL1170985.1"/>
    <property type="molecule type" value="Genomic_DNA"/>
</dbReference>
<feature type="compositionally biased region" description="Basic residues" evidence="4">
    <location>
        <begin position="1460"/>
        <end position="1472"/>
    </location>
</feature>
<dbReference type="SUPFAM" id="SSF53335">
    <property type="entry name" value="S-adenosyl-L-methionine-dependent methyltransferases"/>
    <property type="match status" value="1"/>
</dbReference>
<evidence type="ECO:0000313" key="7">
    <source>
        <dbReference type="EMBL" id="CAL4804922.1"/>
    </source>
</evidence>
<feature type="compositionally biased region" description="Polar residues" evidence="4">
    <location>
        <begin position="304"/>
        <end position="313"/>
    </location>
</feature>
<feature type="coiled-coil region" evidence="3">
    <location>
        <begin position="419"/>
        <end position="503"/>
    </location>
</feature>
<name>A0A9P1GMK3_9DINO</name>
<dbReference type="InterPro" id="IPR019410">
    <property type="entry name" value="Methyltransf_16"/>
</dbReference>
<dbReference type="InterPro" id="IPR002048">
    <property type="entry name" value="EF_hand_dom"/>
</dbReference>
<dbReference type="InterPro" id="IPR011992">
    <property type="entry name" value="EF-hand-dom_pair"/>
</dbReference>
<feature type="compositionally biased region" description="Basic and acidic residues" evidence="4">
    <location>
        <begin position="1492"/>
        <end position="1505"/>
    </location>
</feature>
<dbReference type="SMART" id="SM00248">
    <property type="entry name" value="ANK"/>
    <property type="match status" value="4"/>
</dbReference>